<evidence type="ECO:0000256" key="1">
    <source>
        <dbReference type="SAM" id="MobiDB-lite"/>
    </source>
</evidence>
<accession>A0A392RYS5</accession>
<proteinExistence type="predicted"/>
<feature type="region of interest" description="Disordered" evidence="1">
    <location>
        <begin position="1"/>
        <end position="71"/>
    </location>
</feature>
<feature type="compositionally biased region" description="Polar residues" evidence="1">
    <location>
        <begin position="10"/>
        <end position="25"/>
    </location>
</feature>
<protein>
    <submittedName>
        <fullName evidence="2">Uncharacterized protein</fullName>
    </submittedName>
</protein>
<keyword evidence="3" id="KW-1185">Reference proteome</keyword>
<evidence type="ECO:0000313" key="2">
    <source>
        <dbReference type="EMBL" id="MCI41234.1"/>
    </source>
</evidence>
<evidence type="ECO:0000313" key="3">
    <source>
        <dbReference type="Proteomes" id="UP000265520"/>
    </source>
</evidence>
<dbReference type="EMBL" id="LXQA010289633">
    <property type="protein sequence ID" value="MCI41234.1"/>
    <property type="molecule type" value="Genomic_DNA"/>
</dbReference>
<feature type="compositionally biased region" description="Basic residues" evidence="1">
    <location>
        <begin position="107"/>
        <end position="117"/>
    </location>
</feature>
<dbReference type="AlphaFoldDB" id="A0A392RYS5"/>
<feature type="non-terminal residue" evidence="2">
    <location>
        <position position="1"/>
    </location>
</feature>
<organism evidence="2 3">
    <name type="scientific">Trifolium medium</name>
    <dbReference type="NCBI Taxonomy" id="97028"/>
    <lineage>
        <taxon>Eukaryota</taxon>
        <taxon>Viridiplantae</taxon>
        <taxon>Streptophyta</taxon>
        <taxon>Embryophyta</taxon>
        <taxon>Tracheophyta</taxon>
        <taxon>Spermatophyta</taxon>
        <taxon>Magnoliopsida</taxon>
        <taxon>eudicotyledons</taxon>
        <taxon>Gunneridae</taxon>
        <taxon>Pentapetalae</taxon>
        <taxon>rosids</taxon>
        <taxon>fabids</taxon>
        <taxon>Fabales</taxon>
        <taxon>Fabaceae</taxon>
        <taxon>Papilionoideae</taxon>
        <taxon>50 kb inversion clade</taxon>
        <taxon>NPAAA clade</taxon>
        <taxon>Hologalegina</taxon>
        <taxon>IRL clade</taxon>
        <taxon>Trifolieae</taxon>
        <taxon>Trifolium</taxon>
    </lineage>
</organism>
<feature type="non-terminal residue" evidence="2">
    <location>
        <position position="117"/>
    </location>
</feature>
<feature type="region of interest" description="Disordered" evidence="1">
    <location>
        <begin position="97"/>
        <end position="117"/>
    </location>
</feature>
<name>A0A392RYS5_9FABA</name>
<comment type="caution">
    <text evidence="2">The sequence shown here is derived from an EMBL/GenBank/DDBJ whole genome shotgun (WGS) entry which is preliminary data.</text>
</comment>
<reference evidence="2 3" key="1">
    <citation type="journal article" date="2018" name="Front. Plant Sci.">
        <title>Red Clover (Trifolium pratense) and Zigzag Clover (T. medium) - A Picture of Genomic Similarities and Differences.</title>
        <authorList>
            <person name="Dluhosova J."/>
            <person name="Istvanek J."/>
            <person name="Nedelnik J."/>
            <person name="Repkova J."/>
        </authorList>
    </citation>
    <scope>NUCLEOTIDE SEQUENCE [LARGE SCALE GENOMIC DNA]</scope>
    <source>
        <strain evidence="3">cv. 10/8</strain>
        <tissue evidence="2">Leaf</tissue>
    </source>
</reference>
<sequence length="117" mass="13012">SPPREHDTVLSPTRNNEEQIPTNNAGDPRDGEEASPFTEDEDEIPVLTERRSGKQPQSTQEKPVDKAQPVAQLSGSDIAEVLAALRHTNELLQQQGLRIDALERNQRPRRSSSRSPP</sequence>
<dbReference type="Proteomes" id="UP000265520">
    <property type="component" value="Unassembled WGS sequence"/>
</dbReference>